<gene>
    <name evidence="1" type="ORF">UFOVP432_25</name>
</gene>
<sequence>MTRFDYHKAMAEGHGYNMYVADLLQHFGVPKVDVPAFTIATTHDEIRDMTENEKDIVVDDLVLEVKSSSRSFTDVDDFPHNPLIVDTVYGFDTKIIKPFAYVIISQITHNIFVIPVATKYDWTIQEYYDAQRDITEQFYMVQKRHCRPFIELVDILLERANERTN</sequence>
<proteinExistence type="predicted"/>
<accession>A0A6J5MKL7</accession>
<protein>
    <submittedName>
        <fullName evidence="1">Uncharacterized protein</fullName>
    </submittedName>
</protein>
<name>A0A6J5MKL7_9CAUD</name>
<dbReference type="EMBL" id="LR796487">
    <property type="protein sequence ID" value="CAB4147344.1"/>
    <property type="molecule type" value="Genomic_DNA"/>
</dbReference>
<organism evidence="1">
    <name type="scientific">uncultured Caudovirales phage</name>
    <dbReference type="NCBI Taxonomy" id="2100421"/>
    <lineage>
        <taxon>Viruses</taxon>
        <taxon>Duplodnaviria</taxon>
        <taxon>Heunggongvirae</taxon>
        <taxon>Uroviricota</taxon>
        <taxon>Caudoviricetes</taxon>
        <taxon>Peduoviridae</taxon>
        <taxon>Maltschvirus</taxon>
        <taxon>Maltschvirus maltsch</taxon>
    </lineage>
</organism>
<reference evidence="1" key="1">
    <citation type="submission" date="2020-04" db="EMBL/GenBank/DDBJ databases">
        <authorList>
            <person name="Chiriac C."/>
            <person name="Salcher M."/>
            <person name="Ghai R."/>
            <person name="Kavagutti S V."/>
        </authorList>
    </citation>
    <scope>NUCLEOTIDE SEQUENCE</scope>
</reference>
<evidence type="ECO:0000313" key="1">
    <source>
        <dbReference type="EMBL" id="CAB4147344.1"/>
    </source>
</evidence>